<reference evidence="8" key="1">
    <citation type="submission" date="2025-08" db="UniProtKB">
        <authorList>
            <consortium name="RefSeq"/>
        </authorList>
    </citation>
    <scope>IDENTIFICATION</scope>
</reference>
<dbReference type="InterPro" id="IPR008952">
    <property type="entry name" value="Tetraspanin_EC2_sf"/>
</dbReference>
<keyword evidence="7" id="KW-1185">Reference proteome</keyword>
<name>A0ABM4C1W1_HYDVU</name>
<proteinExistence type="inferred from homology"/>
<keyword evidence="4 6" id="KW-1133">Transmembrane helix</keyword>
<evidence type="ECO:0000256" key="5">
    <source>
        <dbReference type="ARBA" id="ARBA00023136"/>
    </source>
</evidence>
<evidence type="ECO:0000256" key="6">
    <source>
        <dbReference type="RuleBase" id="RU361218"/>
    </source>
</evidence>
<dbReference type="RefSeq" id="XP_065655534.1">
    <property type="nucleotide sequence ID" value="XM_065799462.1"/>
</dbReference>
<evidence type="ECO:0000256" key="1">
    <source>
        <dbReference type="ARBA" id="ARBA00004141"/>
    </source>
</evidence>
<dbReference type="InterPro" id="IPR018499">
    <property type="entry name" value="Tetraspanin/Peripherin"/>
</dbReference>
<feature type="transmembrane region" description="Helical" evidence="6">
    <location>
        <begin position="206"/>
        <end position="230"/>
    </location>
</feature>
<dbReference type="SUPFAM" id="SSF48652">
    <property type="entry name" value="Tetraspanin"/>
    <property type="match status" value="1"/>
</dbReference>
<organism evidence="7 8">
    <name type="scientific">Hydra vulgaris</name>
    <name type="common">Hydra</name>
    <name type="synonym">Hydra attenuata</name>
    <dbReference type="NCBI Taxonomy" id="6087"/>
    <lineage>
        <taxon>Eukaryota</taxon>
        <taxon>Metazoa</taxon>
        <taxon>Cnidaria</taxon>
        <taxon>Hydrozoa</taxon>
        <taxon>Hydroidolina</taxon>
        <taxon>Anthoathecata</taxon>
        <taxon>Aplanulata</taxon>
        <taxon>Hydridae</taxon>
        <taxon>Hydra</taxon>
    </lineage>
</organism>
<dbReference type="PANTHER" id="PTHR19282:SF544">
    <property type="entry name" value="TETRASPANIN"/>
    <property type="match status" value="1"/>
</dbReference>
<keyword evidence="3 6" id="KW-0812">Transmembrane</keyword>
<dbReference type="InterPro" id="IPR000301">
    <property type="entry name" value="Tetraspanin_animals"/>
</dbReference>
<gene>
    <name evidence="8" type="primary">LOC100202686</name>
</gene>
<evidence type="ECO:0000256" key="4">
    <source>
        <dbReference type="ARBA" id="ARBA00022989"/>
    </source>
</evidence>
<dbReference type="PRINTS" id="PR00259">
    <property type="entry name" value="TMFOUR"/>
</dbReference>
<sequence>MGRNKLDKQIVIAMKCLAFSFSCLFLLSGLALIIVGGIIKNNYGDYFKYADNKFMTTPVFIIVIGVIVFITGFLGCFGAVKENSYAMSSFFIMIVIVFILEIIVGILAFVYTSKVENFADDALKRAVEDVSDEDDPLAKELLDWMQNKFRCCGVLGPSDFNNVTYSNFTCGFNKGLKSCHRKDDCKKTLYSVGCKLKFSDFIKQNLIVVGSISFGLSLIKFFGIVCVCGLMKVISLRNEYV</sequence>
<dbReference type="PANTHER" id="PTHR19282">
    <property type="entry name" value="TETRASPANIN"/>
    <property type="match status" value="1"/>
</dbReference>
<evidence type="ECO:0000313" key="7">
    <source>
        <dbReference type="Proteomes" id="UP001652625"/>
    </source>
</evidence>
<comment type="subcellular location">
    <subcellularLocation>
        <location evidence="1 6">Membrane</location>
        <topology evidence="1 6">Multi-pass membrane protein</topology>
    </subcellularLocation>
</comment>
<evidence type="ECO:0000256" key="2">
    <source>
        <dbReference type="ARBA" id="ARBA00006840"/>
    </source>
</evidence>
<dbReference type="GeneID" id="100202686"/>
<accession>A0ABM4C1W1</accession>
<dbReference type="Gene3D" id="1.10.1450.10">
    <property type="entry name" value="Tetraspanin"/>
    <property type="match status" value="1"/>
</dbReference>
<protein>
    <recommendedName>
        <fullName evidence="6">Tetraspanin</fullName>
    </recommendedName>
</protein>
<evidence type="ECO:0000256" key="3">
    <source>
        <dbReference type="ARBA" id="ARBA00022692"/>
    </source>
</evidence>
<comment type="similarity">
    <text evidence="2 6">Belongs to the tetraspanin (TM4SF) family.</text>
</comment>
<feature type="transmembrane region" description="Helical" evidence="6">
    <location>
        <begin position="59"/>
        <end position="78"/>
    </location>
</feature>
<feature type="transmembrane region" description="Helical" evidence="6">
    <location>
        <begin position="90"/>
        <end position="111"/>
    </location>
</feature>
<dbReference type="PIRSF" id="PIRSF002419">
    <property type="entry name" value="Tetraspanin"/>
    <property type="match status" value="1"/>
</dbReference>
<dbReference type="Proteomes" id="UP001652625">
    <property type="component" value="Chromosome 06"/>
</dbReference>
<dbReference type="Pfam" id="PF00335">
    <property type="entry name" value="Tetraspanin"/>
    <property type="match status" value="1"/>
</dbReference>
<feature type="transmembrane region" description="Helical" evidence="6">
    <location>
        <begin position="12"/>
        <end position="39"/>
    </location>
</feature>
<dbReference type="CDD" id="cd03127">
    <property type="entry name" value="tetraspanin_LEL"/>
    <property type="match status" value="1"/>
</dbReference>
<keyword evidence="5 6" id="KW-0472">Membrane</keyword>
<evidence type="ECO:0000313" key="8">
    <source>
        <dbReference type="RefSeq" id="XP_065655534.1"/>
    </source>
</evidence>